<dbReference type="GeneID" id="125554020"/>
<dbReference type="Proteomes" id="UP000015106">
    <property type="component" value="Chromosome 4"/>
</dbReference>
<dbReference type="AlphaFoldDB" id="A0A8R7UA78"/>
<gene>
    <name evidence="7" type="primary">LOC125554020</name>
</gene>
<keyword evidence="8" id="KW-1185">Reference proteome</keyword>
<evidence type="ECO:0000256" key="2">
    <source>
        <dbReference type="ARBA" id="ARBA00023008"/>
    </source>
</evidence>
<dbReference type="InterPro" id="IPR041844">
    <property type="entry name" value="Plantacyanin"/>
</dbReference>
<feature type="chain" id="PRO_5035901263" description="Plantacyanin" evidence="5">
    <location>
        <begin position="33"/>
        <end position="124"/>
    </location>
</feature>
<feature type="domain" description="Phytocyanin" evidence="6">
    <location>
        <begin position="33"/>
        <end position="124"/>
    </location>
</feature>
<keyword evidence="2" id="KW-0186">Copper</keyword>
<dbReference type="InterPro" id="IPR039391">
    <property type="entry name" value="Phytocyanin-like"/>
</dbReference>
<evidence type="ECO:0000256" key="5">
    <source>
        <dbReference type="SAM" id="SignalP"/>
    </source>
</evidence>
<evidence type="ECO:0000259" key="6">
    <source>
        <dbReference type="PROSITE" id="PS51485"/>
    </source>
</evidence>
<dbReference type="GO" id="GO:0009055">
    <property type="term" value="F:electron transfer activity"/>
    <property type="evidence" value="ECO:0007669"/>
    <property type="project" value="InterPro"/>
</dbReference>
<proteinExistence type="predicted"/>
<feature type="signal peptide" evidence="5">
    <location>
        <begin position="1"/>
        <end position="32"/>
    </location>
</feature>
<dbReference type="InterPro" id="IPR003245">
    <property type="entry name" value="Phytocyanin_dom"/>
</dbReference>
<sequence>MAMAQGRGSAAQGFALGFLVLCLLLGADTAGAATYNVDWSFAAGSWPSGKTFRAGDVLVFSYNPAVHNVVAVDAGGYNSCRGSGATHTYTSGSDRVTLVPGTNYFICSLSGHCGLGMKMAVTAN</sequence>
<dbReference type="RefSeq" id="XP_048573605.1">
    <property type="nucleotide sequence ID" value="XM_048717648.1"/>
</dbReference>
<reference evidence="7" key="3">
    <citation type="submission" date="2022-06" db="UniProtKB">
        <authorList>
            <consortium name="EnsemblPlants"/>
        </authorList>
    </citation>
    <scope>IDENTIFICATION</scope>
</reference>
<dbReference type="PROSITE" id="PS51485">
    <property type="entry name" value="PHYTOCYANIN"/>
    <property type="match status" value="1"/>
</dbReference>
<evidence type="ECO:0000256" key="1">
    <source>
        <dbReference type="ARBA" id="ARBA00022723"/>
    </source>
</evidence>
<reference evidence="8" key="1">
    <citation type="journal article" date="2013" name="Nature">
        <title>Draft genome of the wheat A-genome progenitor Triticum urartu.</title>
        <authorList>
            <person name="Ling H.Q."/>
            <person name="Zhao S."/>
            <person name="Liu D."/>
            <person name="Wang J."/>
            <person name="Sun H."/>
            <person name="Zhang C."/>
            <person name="Fan H."/>
            <person name="Li D."/>
            <person name="Dong L."/>
            <person name="Tao Y."/>
            <person name="Gao C."/>
            <person name="Wu H."/>
            <person name="Li Y."/>
            <person name="Cui Y."/>
            <person name="Guo X."/>
            <person name="Zheng S."/>
            <person name="Wang B."/>
            <person name="Yu K."/>
            <person name="Liang Q."/>
            <person name="Yang W."/>
            <person name="Lou X."/>
            <person name="Chen J."/>
            <person name="Feng M."/>
            <person name="Jian J."/>
            <person name="Zhang X."/>
            <person name="Luo G."/>
            <person name="Jiang Y."/>
            <person name="Liu J."/>
            <person name="Wang Z."/>
            <person name="Sha Y."/>
            <person name="Zhang B."/>
            <person name="Wu H."/>
            <person name="Tang D."/>
            <person name="Shen Q."/>
            <person name="Xue P."/>
            <person name="Zou S."/>
            <person name="Wang X."/>
            <person name="Liu X."/>
            <person name="Wang F."/>
            <person name="Yang Y."/>
            <person name="An X."/>
            <person name="Dong Z."/>
            <person name="Zhang K."/>
            <person name="Zhang X."/>
            <person name="Luo M.C."/>
            <person name="Dvorak J."/>
            <person name="Tong Y."/>
            <person name="Wang J."/>
            <person name="Yang H."/>
            <person name="Li Z."/>
            <person name="Wang D."/>
            <person name="Zhang A."/>
            <person name="Wang J."/>
        </authorList>
    </citation>
    <scope>NUCLEOTIDE SEQUENCE</scope>
    <source>
        <strain evidence="8">cv. G1812</strain>
    </source>
</reference>
<dbReference type="Gene3D" id="2.60.40.420">
    <property type="entry name" value="Cupredoxins - blue copper proteins"/>
    <property type="match status" value="1"/>
</dbReference>
<dbReference type="InterPro" id="IPR008972">
    <property type="entry name" value="Cupredoxin"/>
</dbReference>
<dbReference type="OrthoDB" id="2011645at2759"/>
<dbReference type="KEGG" id="tua:125554017"/>
<evidence type="ECO:0000313" key="7">
    <source>
        <dbReference type="EnsemblPlants" id="TuG1812G0400002689.01.T01"/>
    </source>
</evidence>
<evidence type="ECO:0000256" key="3">
    <source>
        <dbReference type="ARBA" id="ARBA00023157"/>
    </source>
</evidence>
<dbReference type="GO" id="GO:0046872">
    <property type="term" value="F:metal ion binding"/>
    <property type="evidence" value="ECO:0007669"/>
    <property type="project" value="UniProtKB-KW"/>
</dbReference>
<organism evidence="7 8">
    <name type="scientific">Triticum urartu</name>
    <name type="common">Red wild einkorn</name>
    <name type="synonym">Crithodium urartu</name>
    <dbReference type="NCBI Taxonomy" id="4572"/>
    <lineage>
        <taxon>Eukaryota</taxon>
        <taxon>Viridiplantae</taxon>
        <taxon>Streptophyta</taxon>
        <taxon>Embryophyta</taxon>
        <taxon>Tracheophyta</taxon>
        <taxon>Spermatophyta</taxon>
        <taxon>Magnoliopsida</taxon>
        <taxon>Liliopsida</taxon>
        <taxon>Poales</taxon>
        <taxon>Poaceae</taxon>
        <taxon>BOP clade</taxon>
        <taxon>Pooideae</taxon>
        <taxon>Triticodae</taxon>
        <taxon>Triticeae</taxon>
        <taxon>Triticinae</taxon>
        <taxon>Triticum</taxon>
    </lineage>
</organism>
<reference evidence="7" key="2">
    <citation type="submission" date="2018-03" db="EMBL/GenBank/DDBJ databases">
        <title>The Triticum urartu genome reveals the dynamic nature of wheat genome evolution.</title>
        <authorList>
            <person name="Ling H."/>
            <person name="Ma B."/>
            <person name="Shi X."/>
            <person name="Liu H."/>
            <person name="Dong L."/>
            <person name="Sun H."/>
            <person name="Cao Y."/>
            <person name="Gao Q."/>
            <person name="Zheng S."/>
            <person name="Li Y."/>
            <person name="Yu Y."/>
            <person name="Du H."/>
            <person name="Qi M."/>
            <person name="Li Y."/>
            <person name="Yu H."/>
            <person name="Cui Y."/>
            <person name="Wang N."/>
            <person name="Chen C."/>
            <person name="Wu H."/>
            <person name="Zhao Y."/>
            <person name="Zhang J."/>
            <person name="Li Y."/>
            <person name="Zhou W."/>
            <person name="Zhang B."/>
            <person name="Hu W."/>
            <person name="Eijk M."/>
            <person name="Tang J."/>
            <person name="Witsenboer H."/>
            <person name="Zhao S."/>
            <person name="Li Z."/>
            <person name="Zhang A."/>
            <person name="Wang D."/>
            <person name="Liang C."/>
        </authorList>
    </citation>
    <scope>NUCLEOTIDE SEQUENCE [LARGE SCALE GENOMIC DNA]</scope>
    <source>
        <strain evidence="7">cv. G1812</strain>
    </source>
</reference>
<dbReference type="PANTHER" id="PTHR33021:SF9">
    <property type="entry name" value="PUTATIVE, EXPRESSED-RELATED"/>
    <property type="match status" value="1"/>
</dbReference>
<keyword evidence="5" id="KW-0732">Signal</keyword>
<dbReference type="PANTHER" id="PTHR33021">
    <property type="entry name" value="BLUE COPPER PROTEIN"/>
    <property type="match status" value="1"/>
</dbReference>
<dbReference type="Gramene" id="TuG1812G0400002689.01.T01">
    <property type="protein sequence ID" value="TuG1812G0400002689.01.T01"/>
    <property type="gene ID" value="TuG1812G0400002689.01"/>
</dbReference>
<name>A0A8R7UA78_TRIUA</name>
<evidence type="ECO:0000313" key="8">
    <source>
        <dbReference type="Proteomes" id="UP000015106"/>
    </source>
</evidence>
<dbReference type="GO" id="GO:0005886">
    <property type="term" value="C:plasma membrane"/>
    <property type="evidence" value="ECO:0007669"/>
    <property type="project" value="TreeGrafter"/>
</dbReference>
<dbReference type="CDD" id="cd11013">
    <property type="entry name" value="Plantacyanin"/>
    <property type="match status" value="1"/>
</dbReference>
<protein>
    <recommendedName>
        <fullName evidence="4">Plantacyanin</fullName>
    </recommendedName>
</protein>
<dbReference type="EnsemblPlants" id="TuG1812G0400002689.01.T01">
    <property type="protein sequence ID" value="TuG1812G0400002689.01.T01"/>
    <property type="gene ID" value="TuG1812G0400002689.01"/>
</dbReference>
<dbReference type="Pfam" id="PF02298">
    <property type="entry name" value="Cu_bind_like"/>
    <property type="match status" value="1"/>
</dbReference>
<keyword evidence="3" id="KW-1015">Disulfide bond</keyword>
<dbReference type="SUPFAM" id="SSF49503">
    <property type="entry name" value="Cupredoxins"/>
    <property type="match status" value="1"/>
</dbReference>
<evidence type="ECO:0000256" key="4">
    <source>
        <dbReference type="ARBA" id="ARBA00082491"/>
    </source>
</evidence>
<keyword evidence="1" id="KW-0479">Metal-binding</keyword>
<dbReference type="FunFam" id="2.60.40.420:FF:000013">
    <property type="entry name" value="basic blue protein-like"/>
    <property type="match status" value="1"/>
</dbReference>
<accession>A0A8R7UA78</accession>